<dbReference type="NCBIfam" id="NF000768">
    <property type="entry name" value="PRK00051.1"/>
    <property type="match status" value="1"/>
</dbReference>
<evidence type="ECO:0000256" key="1">
    <source>
        <dbReference type="ARBA" id="ARBA00000024"/>
    </source>
</evidence>
<keyword evidence="4 7" id="KW-0028">Amino-acid biosynthesis</keyword>
<dbReference type="HAMAP" id="MF_01021">
    <property type="entry name" value="HisI"/>
    <property type="match status" value="1"/>
</dbReference>
<accession>A0ABQ1KVV9</accession>
<dbReference type="RefSeq" id="WP_188751796.1">
    <property type="nucleotide sequence ID" value="NZ_BMIJ01000010.1"/>
</dbReference>
<protein>
    <recommendedName>
        <fullName evidence="7">Phosphoribosyl-AMP cyclohydrolase</fullName>
        <shortName evidence="7">PRA-CH</shortName>
        <ecNumber evidence="7">3.5.4.19</ecNumber>
    </recommendedName>
</protein>
<proteinExistence type="inferred from homology"/>
<evidence type="ECO:0000256" key="5">
    <source>
        <dbReference type="ARBA" id="ARBA00022801"/>
    </source>
</evidence>
<dbReference type="EC" id="3.5.4.19" evidence="7"/>
<comment type="caution">
    <text evidence="9">The sequence shown here is derived from an EMBL/GenBank/DDBJ whole genome shotgun (WGS) entry which is preliminary data.</text>
</comment>
<keyword evidence="3 7" id="KW-0963">Cytoplasm</keyword>
<comment type="catalytic activity">
    <reaction evidence="1 7">
        <text>1-(5-phospho-beta-D-ribosyl)-5'-AMP + H2O = 1-(5-phospho-beta-D-ribosyl)-5-[(5-phospho-beta-D-ribosylamino)methylideneamino]imidazole-4-carboxamide</text>
        <dbReference type="Rhea" id="RHEA:20049"/>
        <dbReference type="ChEBI" id="CHEBI:15377"/>
        <dbReference type="ChEBI" id="CHEBI:58435"/>
        <dbReference type="ChEBI" id="CHEBI:59457"/>
        <dbReference type="EC" id="3.5.4.19"/>
    </reaction>
</comment>
<name>A0ABQ1KVV9_9GAMM</name>
<evidence type="ECO:0000256" key="6">
    <source>
        <dbReference type="ARBA" id="ARBA00023102"/>
    </source>
</evidence>
<dbReference type="PANTHER" id="PTHR42945:SF1">
    <property type="entry name" value="HISTIDINE BIOSYNTHESIS BIFUNCTIONAL PROTEIN HIS7"/>
    <property type="match status" value="1"/>
</dbReference>
<evidence type="ECO:0000313" key="9">
    <source>
        <dbReference type="EMBL" id="GGC09838.1"/>
    </source>
</evidence>
<evidence type="ECO:0000259" key="8">
    <source>
        <dbReference type="Pfam" id="PF01502"/>
    </source>
</evidence>
<dbReference type="SUPFAM" id="SSF141734">
    <property type="entry name" value="HisI-like"/>
    <property type="match status" value="1"/>
</dbReference>
<dbReference type="Gene3D" id="3.10.20.810">
    <property type="entry name" value="Phosphoribosyl-AMP cyclohydrolase"/>
    <property type="match status" value="1"/>
</dbReference>
<sequence length="133" mass="15485">MENSWLEQIKWDDKGLVPAIAQDRSSGRILMVAWMSRESLELSVREQRAIYWSRSRGKLWRKGEESGHVQHLHELRLDCDGDVVLLQVEQVGEIACHTGRESCFYRKLDSDGEWQVTDPVQKDPNEIYASQEK</sequence>
<feature type="binding site" evidence="7">
    <location>
        <position position="96"/>
    </location>
    <ligand>
        <name>Zn(2+)</name>
        <dbReference type="ChEBI" id="CHEBI:29105"/>
        <note>ligand shared between dimeric partners</note>
    </ligand>
</feature>
<dbReference type="InterPro" id="IPR038019">
    <property type="entry name" value="PRib_AMP_CycHydrolase_sf"/>
</dbReference>
<feature type="binding site" evidence="7">
    <location>
        <position position="79"/>
    </location>
    <ligand>
        <name>Zn(2+)</name>
        <dbReference type="ChEBI" id="CHEBI:29105"/>
        <note>ligand shared between dimeric partners</note>
    </ligand>
</feature>
<keyword evidence="6 7" id="KW-0368">Histidine biosynthesis</keyword>
<comment type="cofactor">
    <cofactor evidence="7">
        <name>Mg(2+)</name>
        <dbReference type="ChEBI" id="CHEBI:18420"/>
    </cofactor>
    <text evidence="7">Binds 1 Mg(2+) ion per subunit.</text>
</comment>
<dbReference type="PANTHER" id="PTHR42945">
    <property type="entry name" value="HISTIDINE BIOSYNTHESIS BIFUNCTIONAL PROTEIN"/>
    <property type="match status" value="1"/>
</dbReference>
<evidence type="ECO:0000256" key="4">
    <source>
        <dbReference type="ARBA" id="ARBA00022605"/>
    </source>
</evidence>
<keyword evidence="10" id="KW-1185">Reference proteome</keyword>
<evidence type="ECO:0000313" key="10">
    <source>
        <dbReference type="Proteomes" id="UP000629025"/>
    </source>
</evidence>
<evidence type="ECO:0000256" key="2">
    <source>
        <dbReference type="ARBA" id="ARBA00005169"/>
    </source>
</evidence>
<dbReference type="InterPro" id="IPR026660">
    <property type="entry name" value="PRA-CH"/>
</dbReference>
<feature type="binding site" evidence="7">
    <location>
        <position position="82"/>
    </location>
    <ligand>
        <name>Mg(2+)</name>
        <dbReference type="ChEBI" id="CHEBI:18420"/>
    </ligand>
</feature>
<dbReference type="InterPro" id="IPR002496">
    <property type="entry name" value="PRib_AMP_CycHydrolase_dom"/>
</dbReference>
<dbReference type="EMBL" id="BMIJ01000010">
    <property type="protein sequence ID" value="GGC09838.1"/>
    <property type="molecule type" value="Genomic_DNA"/>
</dbReference>
<evidence type="ECO:0000256" key="7">
    <source>
        <dbReference type="HAMAP-Rule" id="MF_01021"/>
    </source>
</evidence>
<reference evidence="10" key="1">
    <citation type="journal article" date="2019" name="Int. J. Syst. Evol. Microbiol.">
        <title>The Global Catalogue of Microorganisms (GCM) 10K type strain sequencing project: providing services to taxonomists for standard genome sequencing and annotation.</title>
        <authorList>
            <consortium name="The Broad Institute Genomics Platform"/>
            <consortium name="The Broad Institute Genome Sequencing Center for Infectious Disease"/>
            <person name="Wu L."/>
            <person name="Ma J."/>
        </authorList>
    </citation>
    <scope>NUCLEOTIDE SEQUENCE [LARGE SCALE GENOMIC DNA]</scope>
    <source>
        <strain evidence="10">CGMCC 1.15341</strain>
    </source>
</reference>
<keyword evidence="5 7" id="KW-0378">Hydrolase</keyword>
<dbReference type="Pfam" id="PF01502">
    <property type="entry name" value="PRA-CH"/>
    <property type="match status" value="1"/>
</dbReference>
<keyword evidence="7" id="KW-0460">Magnesium</keyword>
<evidence type="ECO:0000256" key="3">
    <source>
        <dbReference type="ARBA" id="ARBA00022490"/>
    </source>
</evidence>
<comment type="pathway">
    <text evidence="2 7">Amino-acid biosynthesis; L-histidine biosynthesis; L-histidine from 5-phospho-alpha-D-ribose 1-diphosphate: step 3/9.</text>
</comment>
<feature type="binding site" evidence="7">
    <location>
        <position position="103"/>
    </location>
    <ligand>
        <name>Zn(2+)</name>
        <dbReference type="ChEBI" id="CHEBI:29105"/>
        <note>ligand shared between dimeric partners</note>
    </ligand>
</feature>
<dbReference type="Proteomes" id="UP000629025">
    <property type="component" value="Unassembled WGS sequence"/>
</dbReference>
<comment type="similarity">
    <text evidence="7">Belongs to the PRA-CH family.</text>
</comment>
<keyword evidence="7" id="KW-0479">Metal-binding</keyword>
<feature type="domain" description="Phosphoribosyl-AMP cyclohydrolase" evidence="8">
    <location>
        <begin position="31"/>
        <end position="105"/>
    </location>
</feature>
<feature type="binding site" evidence="7">
    <location>
        <position position="80"/>
    </location>
    <ligand>
        <name>Mg(2+)</name>
        <dbReference type="ChEBI" id="CHEBI:18420"/>
    </ligand>
</feature>
<comment type="subcellular location">
    <subcellularLocation>
        <location evidence="7">Cytoplasm</location>
    </subcellularLocation>
</comment>
<comment type="function">
    <text evidence="7">Catalyzes the hydrolysis of the adenine ring of phosphoribosyl-AMP.</text>
</comment>
<comment type="subunit">
    <text evidence="7">Homodimer.</text>
</comment>
<comment type="cofactor">
    <cofactor evidence="7">
        <name>Zn(2+)</name>
        <dbReference type="ChEBI" id="CHEBI:29105"/>
    </cofactor>
    <text evidence="7">Binds 1 zinc ion per subunit.</text>
</comment>
<feature type="binding site" evidence="7">
    <location>
        <position position="78"/>
    </location>
    <ligand>
        <name>Mg(2+)</name>
        <dbReference type="ChEBI" id="CHEBI:18420"/>
    </ligand>
</feature>
<keyword evidence="7" id="KW-0862">Zinc</keyword>
<gene>
    <name evidence="7 9" type="primary">hisI</name>
    <name evidence="9" type="ORF">GCM10011352_40410</name>
</gene>
<organism evidence="9 10">
    <name type="scientific">Marinobacterium zhoushanense</name>
    <dbReference type="NCBI Taxonomy" id="1679163"/>
    <lineage>
        <taxon>Bacteria</taxon>
        <taxon>Pseudomonadati</taxon>
        <taxon>Pseudomonadota</taxon>
        <taxon>Gammaproteobacteria</taxon>
        <taxon>Oceanospirillales</taxon>
        <taxon>Oceanospirillaceae</taxon>
        <taxon>Marinobacterium</taxon>
    </lineage>
</organism>